<dbReference type="SUPFAM" id="SSF54211">
    <property type="entry name" value="Ribosomal protein S5 domain 2-like"/>
    <property type="match status" value="1"/>
</dbReference>
<dbReference type="AlphaFoldDB" id="A0A5R9ABG5"/>
<accession>A0A5R9ABG5</accession>
<dbReference type="InterPro" id="IPR013750">
    <property type="entry name" value="GHMP_kinase_C_dom"/>
</dbReference>
<evidence type="ECO:0000313" key="16">
    <source>
        <dbReference type="EMBL" id="TLP75345.1"/>
    </source>
</evidence>
<keyword evidence="9 13" id="KW-0418">Kinase</keyword>
<dbReference type="HAMAP" id="MF_00384">
    <property type="entry name" value="Homoser_kinase"/>
    <property type="match status" value="1"/>
</dbReference>
<keyword evidence="8 13" id="KW-0547">Nucleotide-binding</keyword>
<dbReference type="PRINTS" id="PR00958">
    <property type="entry name" value="HOMSERKINASE"/>
</dbReference>
<evidence type="ECO:0000256" key="5">
    <source>
        <dbReference type="ARBA" id="ARBA00022605"/>
    </source>
</evidence>
<feature type="binding site" evidence="13">
    <location>
        <begin position="139"/>
        <end position="149"/>
    </location>
    <ligand>
        <name>ATP</name>
        <dbReference type="ChEBI" id="CHEBI:30616"/>
    </ligand>
</feature>
<evidence type="ECO:0000256" key="6">
    <source>
        <dbReference type="ARBA" id="ARBA00022679"/>
    </source>
</evidence>
<dbReference type="GO" id="GO:0005524">
    <property type="term" value="F:ATP binding"/>
    <property type="evidence" value="ECO:0007669"/>
    <property type="project" value="UniProtKB-UniRule"/>
</dbReference>
<feature type="domain" description="GHMP kinase C-terminal" evidence="15">
    <location>
        <begin position="267"/>
        <end position="330"/>
    </location>
</feature>
<dbReference type="RefSeq" id="WP_138170428.1">
    <property type="nucleotide sequence ID" value="NZ_VAWA01000009.1"/>
</dbReference>
<keyword evidence="6 13" id="KW-0808">Transferase</keyword>
<keyword evidence="7 13" id="KW-0791">Threonine biosynthesis</keyword>
<dbReference type="Pfam" id="PF08544">
    <property type="entry name" value="GHMP_kinases_C"/>
    <property type="match status" value="1"/>
</dbReference>
<dbReference type="GO" id="GO:0005737">
    <property type="term" value="C:cytoplasm"/>
    <property type="evidence" value="ECO:0007669"/>
    <property type="project" value="UniProtKB-SubCell"/>
</dbReference>
<dbReference type="InterPro" id="IPR020568">
    <property type="entry name" value="Ribosomal_Su5_D2-typ_SF"/>
</dbReference>
<comment type="caution">
    <text evidence="16">The sequence shown here is derived from an EMBL/GenBank/DDBJ whole genome shotgun (WGS) entry which is preliminary data.</text>
</comment>
<dbReference type="NCBIfam" id="TIGR00191">
    <property type="entry name" value="thrB"/>
    <property type="match status" value="1"/>
</dbReference>
<dbReference type="EMBL" id="VAWA01000009">
    <property type="protein sequence ID" value="TLP75345.1"/>
    <property type="molecule type" value="Genomic_DNA"/>
</dbReference>
<dbReference type="PANTHER" id="PTHR20861">
    <property type="entry name" value="HOMOSERINE/4-DIPHOSPHOCYTIDYL-2-C-METHYL-D-ERYTHRITOL KINASE"/>
    <property type="match status" value="1"/>
</dbReference>
<dbReference type="EC" id="2.7.1.39" evidence="3 13"/>
<evidence type="ECO:0000256" key="8">
    <source>
        <dbReference type="ARBA" id="ARBA00022741"/>
    </source>
</evidence>
<dbReference type="PIRSF" id="PIRSF000676">
    <property type="entry name" value="Homoser_kin"/>
    <property type="match status" value="1"/>
</dbReference>
<dbReference type="PROSITE" id="PS00627">
    <property type="entry name" value="GHMP_KINASES_ATP"/>
    <property type="match status" value="1"/>
</dbReference>
<dbReference type="OrthoDB" id="9769912at2"/>
<dbReference type="InterPro" id="IPR014721">
    <property type="entry name" value="Ribsml_uS5_D2-typ_fold_subgr"/>
</dbReference>
<name>A0A5R9ABG5_9MICC</name>
<keyword evidence="5 13" id="KW-0028">Amino-acid biosynthesis</keyword>
<comment type="catalytic activity">
    <reaction evidence="11 13">
        <text>L-homoserine + ATP = O-phospho-L-homoserine + ADP + H(+)</text>
        <dbReference type="Rhea" id="RHEA:13985"/>
        <dbReference type="ChEBI" id="CHEBI:15378"/>
        <dbReference type="ChEBI" id="CHEBI:30616"/>
        <dbReference type="ChEBI" id="CHEBI:57476"/>
        <dbReference type="ChEBI" id="CHEBI:57590"/>
        <dbReference type="ChEBI" id="CHEBI:456216"/>
        <dbReference type="EC" id="2.7.1.39"/>
    </reaction>
</comment>
<dbReference type="Pfam" id="PF00288">
    <property type="entry name" value="GHMP_kinases_N"/>
    <property type="match status" value="1"/>
</dbReference>
<dbReference type="SUPFAM" id="SSF55060">
    <property type="entry name" value="GHMP Kinase, C-terminal domain"/>
    <property type="match status" value="1"/>
</dbReference>
<comment type="function">
    <text evidence="12 13">Catalyzes the ATP-dependent phosphorylation of L-homoserine to L-homoserine phosphate.</text>
</comment>
<evidence type="ECO:0000256" key="13">
    <source>
        <dbReference type="HAMAP-Rule" id="MF_00384"/>
    </source>
</evidence>
<dbReference type="UniPathway" id="UPA00050">
    <property type="reaction ID" value="UER00064"/>
</dbReference>
<keyword evidence="10 13" id="KW-0067">ATP-binding</keyword>
<evidence type="ECO:0000256" key="3">
    <source>
        <dbReference type="ARBA" id="ARBA00012078"/>
    </source>
</evidence>
<evidence type="ECO:0000256" key="10">
    <source>
        <dbReference type="ARBA" id="ARBA00022840"/>
    </source>
</evidence>
<reference evidence="16 17" key="1">
    <citation type="submission" date="2019-05" db="EMBL/GenBank/DDBJ databases">
        <title>Nesterenkonia sp. GY239, isolated from the Southern Atlantic Ocean.</title>
        <authorList>
            <person name="Zhang G."/>
        </authorList>
    </citation>
    <scope>NUCLEOTIDE SEQUENCE [LARGE SCALE GENOMIC DNA]</scope>
    <source>
        <strain evidence="16 17">GY239</strain>
    </source>
</reference>
<evidence type="ECO:0000256" key="9">
    <source>
        <dbReference type="ARBA" id="ARBA00022777"/>
    </source>
</evidence>
<dbReference type="PANTHER" id="PTHR20861:SF1">
    <property type="entry name" value="HOMOSERINE KINASE"/>
    <property type="match status" value="1"/>
</dbReference>
<gene>
    <name evidence="13" type="primary">thrB</name>
    <name evidence="16" type="ORF">FEF27_08510</name>
</gene>
<dbReference type="GO" id="GO:0004413">
    <property type="term" value="F:homoserine kinase activity"/>
    <property type="evidence" value="ECO:0007669"/>
    <property type="project" value="UniProtKB-UniRule"/>
</dbReference>
<dbReference type="InterPro" id="IPR000870">
    <property type="entry name" value="Homoserine_kinase"/>
</dbReference>
<proteinExistence type="inferred from homology"/>
<feature type="domain" description="GHMP kinase N-terminal" evidence="14">
    <location>
        <begin position="111"/>
        <end position="192"/>
    </location>
</feature>
<evidence type="ECO:0000256" key="2">
    <source>
        <dbReference type="ARBA" id="ARBA00007370"/>
    </source>
</evidence>
<comment type="pathway">
    <text evidence="1 13">Amino-acid biosynthesis; L-threonine biosynthesis; L-threonine from L-aspartate: step 4/5.</text>
</comment>
<evidence type="ECO:0000256" key="1">
    <source>
        <dbReference type="ARBA" id="ARBA00005015"/>
    </source>
</evidence>
<evidence type="ECO:0000259" key="14">
    <source>
        <dbReference type="Pfam" id="PF00288"/>
    </source>
</evidence>
<evidence type="ECO:0000256" key="12">
    <source>
        <dbReference type="ARBA" id="ARBA00049954"/>
    </source>
</evidence>
<dbReference type="Proteomes" id="UP000306544">
    <property type="component" value="Unassembled WGS sequence"/>
</dbReference>
<dbReference type="Gene3D" id="3.30.70.890">
    <property type="entry name" value="GHMP kinase, C-terminal domain"/>
    <property type="match status" value="1"/>
</dbReference>
<dbReference type="Gene3D" id="3.30.230.10">
    <property type="match status" value="1"/>
</dbReference>
<comment type="similarity">
    <text evidence="2 13">Belongs to the GHMP kinase family. Homoserine kinase subfamily.</text>
</comment>
<comment type="subcellular location">
    <subcellularLocation>
        <location evidence="13">Cytoplasm</location>
    </subcellularLocation>
</comment>
<evidence type="ECO:0000256" key="4">
    <source>
        <dbReference type="ARBA" id="ARBA00017858"/>
    </source>
</evidence>
<dbReference type="InterPro" id="IPR006203">
    <property type="entry name" value="GHMP_knse_ATP-bd_CS"/>
</dbReference>
<dbReference type="InterPro" id="IPR006204">
    <property type="entry name" value="GHMP_kinase_N_dom"/>
</dbReference>
<protein>
    <recommendedName>
        <fullName evidence="4 13">Homoserine kinase</fullName>
        <shortName evidence="13">HK</shortName>
        <shortName evidence="13">HSK</shortName>
        <ecNumber evidence="3 13">2.7.1.39</ecNumber>
    </recommendedName>
</protein>
<evidence type="ECO:0000256" key="7">
    <source>
        <dbReference type="ARBA" id="ARBA00022697"/>
    </source>
</evidence>
<dbReference type="GO" id="GO:0009088">
    <property type="term" value="P:threonine biosynthetic process"/>
    <property type="evidence" value="ECO:0007669"/>
    <property type="project" value="UniProtKB-UniRule"/>
</dbReference>
<organism evidence="16 17">
    <name type="scientific">Nesterenkonia sphaerica</name>
    <dbReference type="NCBI Taxonomy" id="1804988"/>
    <lineage>
        <taxon>Bacteria</taxon>
        <taxon>Bacillati</taxon>
        <taxon>Actinomycetota</taxon>
        <taxon>Actinomycetes</taxon>
        <taxon>Micrococcales</taxon>
        <taxon>Micrococcaceae</taxon>
        <taxon>Nesterenkonia</taxon>
    </lineage>
</organism>
<keyword evidence="17" id="KW-1185">Reference proteome</keyword>
<dbReference type="InterPro" id="IPR036554">
    <property type="entry name" value="GHMP_kinase_C_sf"/>
</dbReference>
<sequence length="358" mass="37757">MSKPSPAPWGSEPQMGLQVGRLGQGLGAEAAAGTPAAQLRAPLSAETHFRLRVPATSANLGPGYDTLGLALEWRDEIVVSARPRRNPERPEVDVVVTGEGAGELPADASHLVISTVERILAAEGYHLPDLQVQAQNTIPHSRGLGSSAAAIATAVKTAHQLLPGGLSEDEQLQIGSRMEGHPDNYAPALRGGAAVSWLASQSSEPTFRTAPLDVHPELRCVVAVPSFTQSTQAARDLLPGSVPHDQAAKNSSRAALLVHALTADPALLLEATEDFLHQEYRRQAFPLSMSLVDSLRRQGFAAVISGAGPAVIVLTDTAHADHVMEAVQAFEREHPGQCTFTPANLPIAHTGVIVESLR</sequence>
<evidence type="ECO:0000259" key="15">
    <source>
        <dbReference type="Pfam" id="PF08544"/>
    </source>
</evidence>
<keyword evidence="13" id="KW-0963">Cytoplasm</keyword>
<evidence type="ECO:0000256" key="11">
    <source>
        <dbReference type="ARBA" id="ARBA00049375"/>
    </source>
</evidence>
<evidence type="ECO:0000313" key="17">
    <source>
        <dbReference type="Proteomes" id="UP000306544"/>
    </source>
</evidence>